<proteinExistence type="predicted"/>
<comment type="caution">
    <text evidence="1">The sequence shown here is derived from an EMBL/GenBank/DDBJ whole genome shotgun (WGS) entry which is preliminary data.</text>
</comment>
<dbReference type="Proteomes" id="UP001629113">
    <property type="component" value="Unassembled WGS sequence"/>
</dbReference>
<dbReference type="EMBL" id="JBFCZG010000003">
    <property type="protein sequence ID" value="KAL3424660.1"/>
    <property type="molecule type" value="Genomic_DNA"/>
</dbReference>
<sequence length="58" mass="6405">MMFPKIVVSSVMVDTLGVENTPAFDKIQRTPAVMQDLKHRSLAVITTTYALPSGNRNI</sequence>
<protein>
    <submittedName>
        <fullName evidence="1">FAD binding domain-containing protein</fullName>
    </submittedName>
</protein>
<evidence type="ECO:0000313" key="1">
    <source>
        <dbReference type="EMBL" id="KAL3424660.1"/>
    </source>
</evidence>
<accession>A0ABR4PMV9</accession>
<name>A0ABR4PMV9_9HELO</name>
<keyword evidence="2" id="KW-1185">Reference proteome</keyword>
<gene>
    <name evidence="1" type="ORF">PVAG01_03941</name>
</gene>
<organism evidence="1 2">
    <name type="scientific">Phlyctema vagabunda</name>
    <dbReference type="NCBI Taxonomy" id="108571"/>
    <lineage>
        <taxon>Eukaryota</taxon>
        <taxon>Fungi</taxon>
        <taxon>Dikarya</taxon>
        <taxon>Ascomycota</taxon>
        <taxon>Pezizomycotina</taxon>
        <taxon>Leotiomycetes</taxon>
        <taxon>Helotiales</taxon>
        <taxon>Dermateaceae</taxon>
        <taxon>Phlyctema</taxon>
    </lineage>
</organism>
<reference evidence="1 2" key="1">
    <citation type="submission" date="2024-06" db="EMBL/GenBank/DDBJ databases">
        <title>Complete genome of Phlyctema vagabunda strain 19-DSS-EL-015.</title>
        <authorList>
            <person name="Fiorenzani C."/>
        </authorList>
    </citation>
    <scope>NUCLEOTIDE SEQUENCE [LARGE SCALE GENOMIC DNA]</scope>
    <source>
        <strain evidence="1 2">19-DSS-EL-015</strain>
    </source>
</reference>
<evidence type="ECO:0000313" key="2">
    <source>
        <dbReference type="Proteomes" id="UP001629113"/>
    </source>
</evidence>